<sequence>MSLGYVPSCNLGPRAGAARLPFIVHLILGLGLASLAIAFSAVRLHQHLAGEKSLKDLAASVALITVSVGYVLSLPALIVFFKRCCASSECAANPGNPVLEDPNLEEYGQLTFRAASPLSSSSGVSRTAGPNGRSYFSGSGHAASLGDSGVGWYRRPVCSTSPRAVVDPGNPNLEEYGQLTFRAASPLSSSSGVSRTAGPNGRSYFSGSGHAASLGDSGVGWYRRPVCSTSPRAVVDPGNPNLEEYGQLTFRAASPLSSSSGVSRTVSLNNLVSVEAEQITSRAVSLLSNRSGVSRTVSLNNLVSAEAEQITLRAASPLSSSSGVSREEEKEGWSR</sequence>
<keyword evidence="2" id="KW-1133">Transmembrane helix</keyword>
<dbReference type="STRING" id="222891.NSE_0145"/>
<proteinExistence type="predicted"/>
<protein>
    <submittedName>
        <fullName evidence="3">Uncharacterized protein</fullName>
    </submittedName>
</protein>
<feature type="compositionally biased region" description="Basic and acidic residues" evidence="1">
    <location>
        <begin position="325"/>
        <end position="335"/>
    </location>
</feature>
<accession>Q2GEQ2</accession>
<feature type="transmembrane region" description="Helical" evidence="2">
    <location>
        <begin position="20"/>
        <end position="45"/>
    </location>
</feature>
<dbReference type="HOGENOM" id="CLU_828557_0_0_5"/>
<feature type="transmembrane region" description="Helical" evidence="2">
    <location>
        <begin position="57"/>
        <end position="81"/>
    </location>
</feature>
<dbReference type="AlphaFoldDB" id="Q2GEQ2"/>
<evidence type="ECO:0000313" key="4">
    <source>
        <dbReference type="Proteomes" id="UP000001942"/>
    </source>
</evidence>
<keyword evidence="2" id="KW-0472">Membrane</keyword>
<dbReference type="KEGG" id="nse:NSE_0145"/>
<dbReference type="EMBL" id="CP000237">
    <property type="protein sequence ID" value="ABD46363.1"/>
    <property type="molecule type" value="Genomic_DNA"/>
</dbReference>
<name>Q2GEQ2_EHRS3</name>
<reference evidence="3 4" key="1">
    <citation type="journal article" date="2006" name="PLoS Genet.">
        <title>Comparative genomics of emerging human ehrlichiosis agents.</title>
        <authorList>
            <person name="Dunning Hotopp J.C."/>
            <person name="Lin M."/>
            <person name="Madupu R."/>
            <person name="Crabtree J."/>
            <person name="Angiuoli S.V."/>
            <person name="Eisen J.A."/>
            <person name="Seshadri R."/>
            <person name="Ren Q."/>
            <person name="Wu M."/>
            <person name="Utterback T.R."/>
            <person name="Smith S."/>
            <person name="Lewis M."/>
            <person name="Khouri H."/>
            <person name="Zhang C."/>
            <person name="Niu H."/>
            <person name="Lin Q."/>
            <person name="Ohashi N."/>
            <person name="Zhi N."/>
            <person name="Nelson W."/>
            <person name="Brinkac L.M."/>
            <person name="Dodson R.J."/>
            <person name="Rosovitz M.J."/>
            <person name="Sundaram J."/>
            <person name="Daugherty S.C."/>
            <person name="Davidsen T."/>
            <person name="Durkin A.S."/>
            <person name="Gwinn M."/>
            <person name="Haft D.H."/>
            <person name="Selengut J.D."/>
            <person name="Sullivan S.A."/>
            <person name="Zafar N."/>
            <person name="Zhou L."/>
            <person name="Benahmed F."/>
            <person name="Forberger H."/>
            <person name="Halpin R."/>
            <person name="Mulligan S."/>
            <person name="Robinson J."/>
            <person name="White O."/>
            <person name="Rikihisa Y."/>
            <person name="Tettelin H."/>
        </authorList>
    </citation>
    <scope>NUCLEOTIDE SEQUENCE [LARGE SCALE GENOMIC DNA]</scope>
    <source>
        <strain evidence="4">ATCC VR-367 / Miyayama</strain>
    </source>
</reference>
<organism evidence="3 4">
    <name type="scientific">Ehrlichia sennetsu (strain ATCC VR-367 / Miyayama)</name>
    <name type="common">Neorickettsia sennetsu</name>
    <dbReference type="NCBI Taxonomy" id="222891"/>
    <lineage>
        <taxon>Bacteria</taxon>
        <taxon>Pseudomonadati</taxon>
        <taxon>Pseudomonadota</taxon>
        <taxon>Alphaproteobacteria</taxon>
        <taxon>Rickettsiales</taxon>
        <taxon>Anaplasmataceae</taxon>
        <taxon>Ehrlichia</taxon>
    </lineage>
</organism>
<evidence type="ECO:0000256" key="2">
    <source>
        <dbReference type="SAM" id="Phobius"/>
    </source>
</evidence>
<feature type="region of interest" description="Disordered" evidence="1">
    <location>
        <begin position="315"/>
        <end position="335"/>
    </location>
</feature>
<gene>
    <name evidence="3" type="ordered locus">NSE_0145</name>
</gene>
<keyword evidence="4" id="KW-1185">Reference proteome</keyword>
<evidence type="ECO:0000313" key="3">
    <source>
        <dbReference type="EMBL" id="ABD46363.1"/>
    </source>
</evidence>
<keyword evidence="2" id="KW-0812">Transmembrane</keyword>
<dbReference type="Proteomes" id="UP000001942">
    <property type="component" value="Chromosome"/>
</dbReference>
<dbReference type="RefSeq" id="WP_011451550.1">
    <property type="nucleotide sequence ID" value="NC_007798.1"/>
</dbReference>
<evidence type="ECO:0000256" key="1">
    <source>
        <dbReference type="SAM" id="MobiDB-lite"/>
    </source>
</evidence>